<dbReference type="PRINTS" id="PR00077">
    <property type="entry name" value="GPDHDRGNASE"/>
</dbReference>
<evidence type="ECO:0000256" key="3">
    <source>
        <dbReference type="ARBA" id="ARBA00023027"/>
    </source>
</evidence>
<keyword evidence="2 7" id="KW-0560">Oxidoreductase</keyword>
<evidence type="ECO:0000256" key="6">
    <source>
        <dbReference type="PIRSR" id="PIRSR000114-3"/>
    </source>
</evidence>
<name>A0A4E0RKJ0_FASHE</name>
<dbReference type="SUPFAM" id="SSF48179">
    <property type="entry name" value="6-phosphogluconate dehydrogenase C-terminal domain-like"/>
    <property type="match status" value="1"/>
</dbReference>
<dbReference type="Pfam" id="PF01210">
    <property type="entry name" value="NAD_Gly3P_dh_N"/>
    <property type="match status" value="1"/>
</dbReference>
<evidence type="ECO:0000313" key="11">
    <source>
        <dbReference type="EMBL" id="THD21377.1"/>
    </source>
</evidence>
<dbReference type="Proteomes" id="UP000230066">
    <property type="component" value="Unassembled WGS sequence"/>
</dbReference>
<dbReference type="EMBL" id="JXXN02003592">
    <property type="protein sequence ID" value="THD21377.1"/>
    <property type="molecule type" value="Genomic_DNA"/>
</dbReference>
<proteinExistence type="inferred from homology"/>
<evidence type="ECO:0000256" key="1">
    <source>
        <dbReference type="ARBA" id="ARBA00011009"/>
    </source>
</evidence>
<dbReference type="SUPFAM" id="SSF51735">
    <property type="entry name" value="NAD(P)-binding Rossmann-fold domains"/>
    <property type="match status" value="1"/>
</dbReference>
<dbReference type="PROSITE" id="PS00957">
    <property type="entry name" value="NAD_G3PDH"/>
    <property type="match status" value="1"/>
</dbReference>
<dbReference type="GO" id="GO:0051287">
    <property type="term" value="F:NAD binding"/>
    <property type="evidence" value="ECO:0007669"/>
    <property type="project" value="UniProtKB-UniRule"/>
</dbReference>
<gene>
    <name evidence="11" type="ORF">D915_008035</name>
</gene>
<dbReference type="FunFam" id="1.10.1040.10:FF:000004">
    <property type="entry name" value="Glycerol-3-phosphate dehydrogenase [NAD(+)]"/>
    <property type="match status" value="1"/>
</dbReference>
<dbReference type="PIRSF" id="PIRSF000114">
    <property type="entry name" value="Glycerol-3-P_dh"/>
    <property type="match status" value="1"/>
</dbReference>
<organism evidence="11 12">
    <name type="scientific">Fasciola hepatica</name>
    <name type="common">Liver fluke</name>
    <dbReference type="NCBI Taxonomy" id="6192"/>
    <lineage>
        <taxon>Eukaryota</taxon>
        <taxon>Metazoa</taxon>
        <taxon>Spiralia</taxon>
        <taxon>Lophotrochozoa</taxon>
        <taxon>Platyhelminthes</taxon>
        <taxon>Trematoda</taxon>
        <taxon>Digenea</taxon>
        <taxon>Plagiorchiida</taxon>
        <taxon>Echinostomata</taxon>
        <taxon>Echinostomatoidea</taxon>
        <taxon>Fasciolidae</taxon>
        <taxon>Fasciola</taxon>
    </lineage>
</organism>
<dbReference type="InterPro" id="IPR008927">
    <property type="entry name" value="6-PGluconate_DH-like_C_sf"/>
</dbReference>
<dbReference type="Gene3D" id="1.10.1040.10">
    <property type="entry name" value="N-(1-d-carboxylethyl)-l-norvaline Dehydrogenase, domain 2"/>
    <property type="match status" value="1"/>
</dbReference>
<dbReference type="PANTHER" id="PTHR11728">
    <property type="entry name" value="GLYCEROL-3-PHOSPHATE DEHYDROGENASE"/>
    <property type="match status" value="1"/>
</dbReference>
<protein>
    <recommendedName>
        <fullName evidence="8">Glycerol-3-phosphate dehydrogenase [NAD(+)]</fullName>
        <ecNumber evidence="8">1.1.1.8</ecNumber>
    </recommendedName>
</protein>
<dbReference type="InterPro" id="IPR006168">
    <property type="entry name" value="G3P_DH_NAD-dep"/>
</dbReference>
<comment type="catalytic activity">
    <reaction evidence="4 8">
        <text>sn-glycerol 3-phosphate + NAD(+) = dihydroxyacetone phosphate + NADH + H(+)</text>
        <dbReference type="Rhea" id="RHEA:11092"/>
        <dbReference type="ChEBI" id="CHEBI:15378"/>
        <dbReference type="ChEBI" id="CHEBI:57540"/>
        <dbReference type="ChEBI" id="CHEBI:57597"/>
        <dbReference type="ChEBI" id="CHEBI:57642"/>
        <dbReference type="ChEBI" id="CHEBI:57945"/>
        <dbReference type="EC" id="1.1.1.8"/>
    </reaction>
</comment>
<reference evidence="11" key="1">
    <citation type="submission" date="2019-03" db="EMBL/GenBank/DDBJ databases">
        <title>Improved annotation for the trematode Fasciola hepatica.</title>
        <authorList>
            <person name="Choi Y.-J."/>
            <person name="Martin J."/>
            <person name="Mitreva M."/>
        </authorList>
    </citation>
    <scope>NUCLEOTIDE SEQUENCE [LARGE SCALE GENOMIC DNA]</scope>
</reference>
<dbReference type="GO" id="GO:0005829">
    <property type="term" value="C:cytosol"/>
    <property type="evidence" value="ECO:0007669"/>
    <property type="project" value="TreeGrafter"/>
</dbReference>
<feature type="binding site" evidence="6">
    <location>
        <position position="153"/>
    </location>
    <ligand>
        <name>NAD(+)</name>
        <dbReference type="ChEBI" id="CHEBI:57540"/>
    </ligand>
</feature>
<dbReference type="AlphaFoldDB" id="A0A4E0RKJ0"/>
<evidence type="ECO:0000256" key="8">
    <source>
        <dbReference type="RuleBase" id="RU361243"/>
    </source>
</evidence>
<dbReference type="GO" id="GO:0141152">
    <property type="term" value="F:glycerol-3-phosphate dehydrogenase (NAD+) activity"/>
    <property type="evidence" value="ECO:0007669"/>
    <property type="project" value="UniProtKB-UniRule"/>
</dbReference>
<dbReference type="GO" id="GO:0046168">
    <property type="term" value="P:glycerol-3-phosphate catabolic process"/>
    <property type="evidence" value="ECO:0007669"/>
    <property type="project" value="UniProtKB-UniRule"/>
</dbReference>
<comment type="similarity">
    <text evidence="1 7">Belongs to the NAD-dependent glycerol-3-phosphate dehydrogenase family.</text>
</comment>
<feature type="active site" description="Proton acceptor" evidence="5">
    <location>
        <position position="204"/>
    </location>
</feature>
<dbReference type="Pfam" id="PF07479">
    <property type="entry name" value="NAD_Gly3P_dh_C"/>
    <property type="match status" value="1"/>
</dbReference>
<evidence type="ECO:0000256" key="2">
    <source>
        <dbReference type="ARBA" id="ARBA00023002"/>
    </source>
</evidence>
<dbReference type="InterPro" id="IPR011128">
    <property type="entry name" value="G3P_DH_NAD-dep_N"/>
</dbReference>
<evidence type="ECO:0000256" key="7">
    <source>
        <dbReference type="RuleBase" id="RU000437"/>
    </source>
</evidence>
<dbReference type="EC" id="1.1.1.8" evidence="8"/>
<accession>A0A4E0RKJ0</accession>
<dbReference type="InterPro" id="IPR036291">
    <property type="entry name" value="NAD(P)-bd_dom_sf"/>
</dbReference>
<keyword evidence="3 6" id="KW-0520">NAD</keyword>
<evidence type="ECO:0000256" key="4">
    <source>
        <dbReference type="ARBA" id="ARBA00048683"/>
    </source>
</evidence>
<dbReference type="PANTHER" id="PTHR11728:SF8">
    <property type="entry name" value="GLYCEROL-3-PHOSPHATE DEHYDROGENASE [NAD(+)]-RELATED"/>
    <property type="match status" value="1"/>
</dbReference>
<dbReference type="GO" id="GO:0005975">
    <property type="term" value="P:carbohydrate metabolic process"/>
    <property type="evidence" value="ECO:0007669"/>
    <property type="project" value="InterPro"/>
</dbReference>
<dbReference type="Gene3D" id="3.40.50.720">
    <property type="entry name" value="NAD(P)-binding Rossmann-like Domain"/>
    <property type="match status" value="1"/>
</dbReference>
<feature type="domain" description="Glycerol-3-phosphate dehydrogenase NAD-dependent N-terminal" evidence="9">
    <location>
        <begin position="4"/>
        <end position="172"/>
    </location>
</feature>
<feature type="domain" description="Glycerol-3-phosphate dehydrogenase NAD-dependent C-terminal" evidence="10">
    <location>
        <begin position="193"/>
        <end position="355"/>
    </location>
</feature>
<evidence type="ECO:0000259" key="9">
    <source>
        <dbReference type="Pfam" id="PF01210"/>
    </source>
</evidence>
<evidence type="ECO:0000256" key="5">
    <source>
        <dbReference type="PIRSR" id="PIRSR000114-1"/>
    </source>
</evidence>
<sequence>MKRVGVLGCGAWATAVSRLIADNVKILNEFNKEVKMFVHDEMCGDKSLSEVINSTHVNEVYLPGVTLPENVVASCDIDDVVSKADVLAVAYPSRYVPWLLERIQGGVKESAYFITFTKGLIVEPDFKCLRLVSDLIREKMKRPCVAVIGATTALEVVSKHFTEATIGSTDVDIASEVKRLLTAPYFRLTISKDEVGVELCGAMKNVIAIAAGVSDGLNLGDNTKSAVIRLGFWEMFQLMKELFPNRGVQGVTLEESCGVAELVVCMSHRSDKLPALGSDMDLMNIILGKSLATKRRLSEGSVTGDLQHPVTFVDGAEYAHVIYNILKARNRLDNYPLFVAVHEMCQGLLSPHHFLDRLRSHPVHR</sequence>
<keyword evidence="12" id="KW-1185">Reference proteome</keyword>
<comment type="caution">
    <text evidence="11">The sequence shown here is derived from an EMBL/GenBank/DDBJ whole genome shotgun (WGS) entry which is preliminary data.</text>
</comment>
<dbReference type="InterPro" id="IPR013328">
    <property type="entry name" value="6PGD_dom2"/>
</dbReference>
<dbReference type="InterPro" id="IPR006109">
    <property type="entry name" value="G3P_DH_NAD-dep_C"/>
</dbReference>
<evidence type="ECO:0000313" key="12">
    <source>
        <dbReference type="Proteomes" id="UP000230066"/>
    </source>
</evidence>
<evidence type="ECO:0000259" key="10">
    <source>
        <dbReference type="Pfam" id="PF07479"/>
    </source>
</evidence>